<evidence type="ECO:0000256" key="3">
    <source>
        <dbReference type="ARBA" id="ARBA00023180"/>
    </source>
</evidence>
<name>A0ABP0ZPL9_9ASCO</name>
<gene>
    <name evidence="4" type="ORF">LODBEIA_P43130</name>
</gene>
<proteinExistence type="inferred from homology"/>
<dbReference type="EMBL" id="OZ022409">
    <property type="protein sequence ID" value="CAK9440213.1"/>
    <property type="molecule type" value="Genomic_DNA"/>
</dbReference>
<dbReference type="Proteomes" id="UP001497383">
    <property type="component" value="Chromosome 5"/>
</dbReference>
<dbReference type="PROSITE" id="PS00616">
    <property type="entry name" value="HIS_ACID_PHOSPHAT_1"/>
    <property type="match status" value="1"/>
</dbReference>
<protein>
    <recommendedName>
        <fullName evidence="6">Acid phosphatase</fullName>
    </recommendedName>
</protein>
<keyword evidence="3" id="KW-0325">Glycoprotein</keyword>
<evidence type="ECO:0000313" key="5">
    <source>
        <dbReference type="Proteomes" id="UP001497383"/>
    </source>
</evidence>
<dbReference type="PANTHER" id="PTHR20963">
    <property type="entry name" value="MULTIPLE INOSITOL POLYPHOSPHATE PHOSPHATASE-RELATED"/>
    <property type="match status" value="1"/>
</dbReference>
<accession>A0ABP0ZPL9</accession>
<dbReference type="Gene3D" id="3.40.50.1240">
    <property type="entry name" value="Phosphoglycerate mutase-like"/>
    <property type="match status" value="1"/>
</dbReference>
<dbReference type="SUPFAM" id="SSF53254">
    <property type="entry name" value="Phosphoglycerate mutase-like"/>
    <property type="match status" value="1"/>
</dbReference>
<evidence type="ECO:0000256" key="1">
    <source>
        <dbReference type="ARBA" id="ARBA00005375"/>
    </source>
</evidence>
<keyword evidence="5" id="KW-1185">Reference proteome</keyword>
<comment type="similarity">
    <text evidence="1">Belongs to the histidine acid phosphatase family.</text>
</comment>
<evidence type="ECO:0008006" key="6">
    <source>
        <dbReference type="Google" id="ProtNLM"/>
    </source>
</evidence>
<dbReference type="InterPro" id="IPR029033">
    <property type="entry name" value="His_PPase_superfam"/>
</dbReference>
<reference evidence="4 5" key="1">
    <citation type="submission" date="2024-03" db="EMBL/GenBank/DDBJ databases">
        <authorList>
            <person name="Brejova B."/>
        </authorList>
    </citation>
    <scope>NUCLEOTIDE SEQUENCE [LARGE SCALE GENOMIC DNA]</scope>
    <source>
        <strain evidence="4 5">CBS 14171</strain>
    </source>
</reference>
<dbReference type="RefSeq" id="XP_066831251.1">
    <property type="nucleotide sequence ID" value="XM_066974521.1"/>
</dbReference>
<evidence type="ECO:0000256" key="2">
    <source>
        <dbReference type="ARBA" id="ARBA00022801"/>
    </source>
</evidence>
<keyword evidence="2" id="KW-0378">Hydrolase</keyword>
<dbReference type="CDD" id="cd07061">
    <property type="entry name" value="HP_HAP_like"/>
    <property type="match status" value="1"/>
</dbReference>
<evidence type="ECO:0000313" key="4">
    <source>
        <dbReference type="EMBL" id="CAK9440213.1"/>
    </source>
</evidence>
<dbReference type="InterPro" id="IPR016274">
    <property type="entry name" value="Histidine_acid_Pase_euk"/>
</dbReference>
<dbReference type="InterPro" id="IPR033379">
    <property type="entry name" value="Acid_Pase_AS"/>
</dbReference>
<dbReference type="GeneID" id="92209509"/>
<dbReference type="PROSITE" id="PS00778">
    <property type="entry name" value="HIS_ACID_PHOSPHAT_2"/>
    <property type="match status" value="1"/>
</dbReference>
<dbReference type="Pfam" id="PF00328">
    <property type="entry name" value="His_Phos_2"/>
    <property type="match status" value="1"/>
</dbReference>
<sequence length="463" mass="51636">MVAISNLLNKGLLLVGQSIYADVATPQQSSVQQYNILNFLGGAGPYIANAGFGIDTSIPQGCSLEQVQLLSRHGERYPTSGSGKKMEEVYEKIKKYNGTLKGDLTFFNDYTFFVHDKKYYGLETTTSNSEGTYAGTTNELRHGAVFRAKYGSLYEKNSTLPVFTSNSNRVHESSKYFARGFLGDEYEEGKTVVFNILSEEAKSGLNSLTPRHSCPNNNDSTNDHVVAEYDTKSYLKPIVDRLTKPNPGLNLTTSDVENMFPWCAYEINVNGSSQVCDLFTNEEFIKNSYASDLSSYYSNGPGNNYTRLIGSVLLNASLALLKDESAQNKIWLSFSHDTDLENYHSALGLIKPKEDLPTSYIPFPHNYLHSAIVPQGARIYTEKFKCGKDSFVRYVINDAVIPIESCASGPGFSCKFDDFEQYINKRIGDVKYTAQCGTNSSTPQQLSFYWDYKTTKYDAPLVV</sequence>
<dbReference type="PANTHER" id="PTHR20963:SF18">
    <property type="entry name" value="ACID PHOSPHATASE PHO11-RELATED"/>
    <property type="match status" value="1"/>
</dbReference>
<dbReference type="PIRSF" id="PIRSF000894">
    <property type="entry name" value="Acid_phosphatase"/>
    <property type="match status" value="1"/>
</dbReference>
<organism evidence="4 5">
    <name type="scientific">Lodderomyces beijingensis</name>
    <dbReference type="NCBI Taxonomy" id="1775926"/>
    <lineage>
        <taxon>Eukaryota</taxon>
        <taxon>Fungi</taxon>
        <taxon>Dikarya</taxon>
        <taxon>Ascomycota</taxon>
        <taxon>Saccharomycotina</taxon>
        <taxon>Pichiomycetes</taxon>
        <taxon>Debaryomycetaceae</taxon>
        <taxon>Candida/Lodderomyces clade</taxon>
        <taxon>Lodderomyces</taxon>
    </lineage>
</organism>
<dbReference type="InterPro" id="IPR000560">
    <property type="entry name" value="His_Pase_clade-2"/>
</dbReference>